<keyword evidence="9" id="KW-1185">Reference proteome</keyword>
<dbReference type="Gene3D" id="2.60.40.1120">
    <property type="entry name" value="Carboxypeptidase-like, regulatory domain"/>
    <property type="match status" value="1"/>
</dbReference>
<dbReference type="InterPro" id="IPR000531">
    <property type="entry name" value="Beta-barrel_TonB"/>
</dbReference>
<comment type="similarity">
    <text evidence="4">Belongs to the TonB-dependent receptor family.</text>
</comment>
<evidence type="ECO:0000259" key="6">
    <source>
        <dbReference type="Pfam" id="PF00593"/>
    </source>
</evidence>
<sequence>MKPILTFVIILLSISVFSQTTISGKIVDKKNLPISGVNIFIEGTYDGATSTEKGDFSFETSATGNQVLVVSFMAFETSKIDIDVANYQNQTIVLKQSINTLDAVVISAGTFRAGDNSKITALKAMDIYTTAGSNANIVAAMQTLPGTQKVGEDGRLFVRGGEADETQTYVDGIRVSQPYDASVSNLPTRNRFSPNLFSGMSFSTGGYSAEYGSALSSVLLMNSINEPAEEITNISIMTLGLGLGKTSKFKKSSLSFDANYINLAPYQLIVPQKIDWNKPVQSISGQSVYRYKFNKGLFKLYATYDHTSLDLNQKDINYTDKIRFDLNNDNLYINSSYKGEVGDKLQIQTGFSFGYNKNKIGIVSDKLNNTETAFHYKLKFRESFSNYFKLNFGAEIFNTNFDESYTPTSYSTINYGYKNTQTALFSEGEIMFSEKVALNLGIRGSNASVVDKFVVEPRISFGYKIAKNSQFSVAYGTFNQTAKQDYLKFDSHLNYEKASHYILNYMYNVNGKMLRVETYFKDYSDLIKYDTNTATYNSNYNNNGFGYAKGLDVFWKDNKTVKNLEYAISYSYIDSKRDYKNHTQQVTPSFVASNSVSVVTKYWIDSLKSQLGLTYSYSSGRPYNDPNTASFMAEKTKSFTDLSLGWAYILRPQKIIYISVSNLLGANNIYGYQYANNKNANNIYANQAIVPPAKRFFFVGFFWTISDNKKTNQLNNL</sequence>
<dbReference type="EMBL" id="FOJT01000001">
    <property type="protein sequence ID" value="SFA70369.1"/>
    <property type="molecule type" value="Genomic_DNA"/>
</dbReference>
<dbReference type="Proteomes" id="UP000199604">
    <property type="component" value="Unassembled WGS sequence"/>
</dbReference>
<evidence type="ECO:0000256" key="2">
    <source>
        <dbReference type="ARBA" id="ARBA00023136"/>
    </source>
</evidence>
<protein>
    <submittedName>
        <fullName evidence="8">Outer membrane cobalamin receptor protein</fullName>
    </submittedName>
</protein>
<evidence type="ECO:0000256" key="5">
    <source>
        <dbReference type="SAM" id="SignalP"/>
    </source>
</evidence>
<feature type="signal peptide" evidence="5">
    <location>
        <begin position="1"/>
        <end position="18"/>
    </location>
</feature>
<feature type="domain" description="TonB-dependent receptor-like beta-barrel" evidence="6">
    <location>
        <begin position="289"/>
        <end position="663"/>
    </location>
</feature>
<dbReference type="SUPFAM" id="SSF49464">
    <property type="entry name" value="Carboxypeptidase regulatory domain-like"/>
    <property type="match status" value="1"/>
</dbReference>
<accession>A0A1I0V1Z3</accession>
<keyword evidence="5" id="KW-0732">Signal</keyword>
<comment type="subcellular location">
    <subcellularLocation>
        <location evidence="1 4">Cell outer membrane</location>
    </subcellularLocation>
</comment>
<dbReference type="InterPro" id="IPR012910">
    <property type="entry name" value="Plug_dom"/>
</dbReference>
<feature type="chain" id="PRO_5011732728" evidence="5">
    <location>
        <begin position="19"/>
        <end position="717"/>
    </location>
</feature>
<evidence type="ECO:0000313" key="9">
    <source>
        <dbReference type="Proteomes" id="UP000199604"/>
    </source>
</evidence>
<keyword evidence="2 4" id="KW-0472">Membrane</keyword>
<dbReference type="InterPro" id="IPR036942">
    <property type="entry name" value="Beta-barrel_TonB_sf"/>
</dbReference>
<dbReference type="OrthoDB" id="1075473at2"/>
<dbReference type="GO" id="GO:0009279">
    <property type="term" value="C:cell outer membrane"/>
    <property type="evidence" value="ECO:0007669"/>
    <property type="project" value="UniProtKB-SubCell"/>
</dbReference>
<dbReference type="Gene3D" id="2.40.170.20">
    <property type="entry name" value="TonB-dependent receptor, beta-barrel domain"/>
    <property type="match status" value="1"/>
</dbReference>
<evidence type="ECO:0000313" key="8">
    <source>
        <dbReference type="EMBL" id="SFA70369.1"/>
    </source>
</evidence>
<organism evidence="8 9">
    <name type="scientific">Flavobacterium swingsii</name>
    <dbReference type="NCBI Taxonomy" id="498292"/>
    <lineage>
        <taxon>Bacteria</taxon>
        <taxon>Pseudomonadati</taxon>
        <taxon>Bacteroidota</taxon>
        <taxon>Flavobacteriia</taxon>
        <taxon>Flavobacteriales</taxon>
        <taxon>Flavobacteriaceae</taxon>
        <taxon>Flavobacterium</taxon>
    </lineage>
</organism>
<dbReference type="Pfam" id="PF13715">
    <property type="entry name" value="CarbopepD_reg_2"/>
    <property type="match status" value="1"/>
</dbReference>
<dbReference type="InterPro" id="IPR008969">
    <property type="entry name" value="CarboxyPept-like_regulatory"/>
</dbReference>
<dbReference type="STRING" id="498292.SAMN05660845_0124"/>
<dbReference type="SUPFAM" id="SSF56935">
    <property type="entry name" value="Porins"/>
    <property type="match status" value="1"/>
</dbReference>
<dbReference type="RefSeq" id="WP_091472804.1">
    <property type="nucleotide sequence ID" value="NZ_FOJT01000001.1"/>
</dbReference>
<gene>
    <name evidence="8" type="ORF">SAMN05660845_0124</name>
</gene>
<dbReference type="Pfam" id="PF07715">
    <property type="entry name" value="Plug"/>
    <property type="match status" value="1"/>
</dbReference>
<keyword evidence="8" id="KW-0675">Receptor</keyword>
<name>A0A1I0V1Z3_9FLAO</name>
<evidence type="ECO:0000256" key="3">
    <source>
        <dbReference type="ARBA" id="ARBA00023237"/>
    </source>
</evidence>
<feature type="domain" description="TonB-dependent receptor plug" evidence="7">
    <location>
        <begin position="122"/>
        <end position="214"/>
    </location>
</feature>
<dbReference type="AlphaFoldDB" id="A0A1I0V1Z3"/>
<keyword evidence="3" id="KW-0998">Cell outer membrane</keyword>
<reference evidence="9" key="1">
    <citation type="submission" date="2016-10" db="EMBL/GenBank/DDBJ databases">
        <authorList>
            <person name="Varghese N."/>
            <person name="Submissions S."/>
        </authorList>
    </citation>
    <scope>NUCLEOTIDE SEQUENCE [LARGE SCALE GENOMIC DNA]</scope>
    <source>
        <strain evidence="9">DSM 21789</strain>
    </source>
</reference>
<proteinExistence type="inferred from homology"/>
<dbReference type="Pfam" id="PF00593">
    <property type="entry name" value="TonB_dep_Rec_b-barrel"/>
    <property type="match status" value="1"/>
</dbReference>
<dbReference type="Gene3D" id="2.170.130.10">
    <property type="entry name" value="TonB-dependent receptor, plug domain"/>
    <property type="match status" value="1"/>
</dbReference>
<dbReference type="InterPro" id="IPR037066">
    <property type="entry name" value="Plug_dom_sf"/>
</dbReference>
<evidence type="ECO:0000259" key="7">
    <source>
        <dbReference type="Pfam" id="PF07715"/>
    </source>
</evidence>
<keyword evidence="4" id="KW-0798">TonB box</keyword>
<evidence type="ECO:0000256" key="1">
    <source>
        <dbReference type="ARBA" id="ARBA00004442"/>
    </source>
</evidence>
<evidence type="ECO:0000256" key="4">
    <source>
        <dbReference type="RuleBase" id="RU003357"/>
    </source>
</evidence>